<proteinExistence type="predicted"/>
<keyword evidence="2" id="KW-1185">Reference proteome</keyword>
<evidence type="ECO:0000313" key="1">
    <source>
        <dbReference type="EMBL" id="GIH36708.1"/>
    </source>
</evidence>
<dbReference type="SUPFAM" id="SSF55729">
    <property type="entry name" value="Acyl-CoA N-acyltransferases (Nat)"/>
    <property type="match status" value="1"/>
</dbReference>
<evidence type="ECO:0000313" key="2">
    <source>
        <dbReference type="Proteomes" id="UP000651728"/>
    </source>
</evidence>
<dbReference type="EMBL" id="BOOB01000066">
    <property type="protein sequence ID" value="GIH36708.1"/>
    <property type="molecule type" value="Genomic_DNA"/>
</dbReference>
<sequence>MHEGNSFSLSVETVGTLADLPPSAMKDLADSSAASFYGSPLWLLSVEDHDDFAARYSVARQGDAVRAVLPLYTATAPPHNDSYDPWATVTRWVRPEIGQRDLYPAMLAGSRSGYTNDGVVTGSPGDDEAVAALLADVCARLRAGEARSLTFAYLTPAGLASVLPALPDAPPLVPAEPDTVIDLPGDDFTDYLAALPSDRRRKIVREAAAFAKLGYEVEFGTLAGWADEFAPLLAAVQGRHGSSDSVERMRRYLLAQERAMGGSALALRCVRDGRLVGFSLFYEHGNELYGRVVGLDHSRLERDAGVYFTLAYYAPIRYAYARGPRRVRYGPGSYEAKLLRGARLEPRWSCTLLPEPPRQDDRARAARYAERWVADWNSRHAGFHQAADGRTTMWMNPPMPAQGAGQVAGQIAGRGV</sequence>
<protein>
    <recommendedName>
        <fullName evidence="3">BioF2-like acetyltransferase domain-containing protein</fullName>
    </recommendedName>
</protein>
<gene>
    <name evidence="1" type="ORF">Mam01_68720</name>
</gene>
<dbReference type="RefSeq" id="WP_204289340.1">
    <property type="nucleotide sequence ID" value="NZ_BAABEJ010000033.1"/>
</dbReference>
<dbReference type="InterPro" id="IPR016181">
    <property type="entry name" value="Acyl_CoA_acyltransferase"/>
</dbReference>
<dbReference type="InterPro" id="IPR007434">
    <property type="entry name" value="FemAB-like"/>
</dbReference>
<dbReference type="Pfam" id="PF04339">
    <property type="entry name" value="FemAB_like"/>
    <property type="match status" value="1"/>
</dbReference>
<dbReference type="Gene3D" id="3.40.630.30">
    <property type="match status" value="1"/>
</dbReference>
<evidence type="ECO:0008006" key="3">
    <source>
        <dbReference type="Google" id="ProtNLM"/>
    </source>
</evidence>
<reference evidence="1 2" key="1">
    <citation type="submission" date="2021-01" db="EMBL/GenBank/DDBJ databases">
        <title>Whole genome shotgun sequence of Microbispora amethystogenes NBRC 101907.</title>
        <authorList>
            <person name="Komaki H."/>
            <person name="Tamura T."/>
        </authorList>
    </citation>
    <scope>NUCLEOTIDE SEQUENCE [LARGE SCALE GENOMIC DNA]</scope>
    <source>
        <strain evidence="1 2">NBRC 101907</strain>
    </source>
</reference>
<dbReference type="Proteomes" id="UP000651728">
    <property type="component" value="Unassembled WGS sequence"/>
</dbReference>
<organism evidence="1 2">
    <name type="scientific">Microbispora amethystogenes</name>
    <dbReference type="NCBI Taxonomy" id="1427754"/>
    <lineage>
        <taxon>Bacteria</taxon>
        <taxon>Bacillati</taxon>
        <taxon>Actinomycetota</taxon>
        <taxon>Actinomycetes</taxon>
        <taxon>Streptosporangiales</taxon>
        <taxon>Streptosporangiaceae</taxon>
        <taxon>Microbispora</taxon>
    </lineage>
</organism>
<accession>A0ABQ4FPQ9</accession>
<name>A0ABQ4FPQ9_9ACTN</name>
<comment type="caution">
    <text evidence="1">The sequence shown here is derived from an EMBL/GenBank/DDBJ whole genome shotgun (WGS) entry which is preliminary data.</text>
</comment>